<evidence type="ECO:0000256" key="3">
    <source>
        <dbReference type="SAM" id="SignalP"/>
    </source>
</evidence>
<accession>A0A9P6QV41</accession>
<dbReference type="EMBL" id="JAAAIN010001472">
    <property type="protein sequence ID" value="KAG0302774.1"/>
    <property type="molecule type" value="Genomic_DNA"/>
</dbReference>
<dbReference type="InterPro" id="IPR000923">
    <property type="entry name" value="BlueCu_1"/>
</dbReference>
<dbReference type="OrthoDB" id="2367549at2759"/>
<feature type="chain" id="PRO_5040150498" description="Blue (type 1) copper domain-containing protein" evidence="3">
    <location>
        <begin position="22"/>
        <end position="128"/>
    </location>
</feature>
<organism evidence="5 6">
    <name type="scientific">Linnemannia gamsii</name>
    <dbReference type="NCBI Taxonomy" id="64522"/>
    <lineage>
        <taxon>Eukaryota</taxon>
        <taxon>Fungi</taxon>
        <taxon>Fungi incertae sedis</taxon>
        <taxon>Mucoromycota</taxon>
        <taxon>Mortierellomycotina</taxon>
        <taxon>Mortierellomycetes</taxon>
        <taxon>Mortierellales</taxon>
        <taxon>Mortierellaceae</taxon>
        <taxon>Linnemannia</taxon>
    </lineage>
</organism>
<feature type="signal peptide" evidence="3">
    <location>
        <begin position="1"/>
        <end position="21"/>
    </location>
</feature>
<dbReference type="PANTHER" id="PTHR36507:SF1">
    <property type="entry name" value="BLL1555 PROTEIN"/>
    <property type="match status" value="1"/>
</dbReference>
<keyword evidence="1" id="KW-0479">Metal-binding</keyword>
<evidence type="ECO:0000256" key="1">
    <source>
        <dbReference type="ARBA" id="ARBA00022723"/>
    </source>
</evidence>
<reference evidence="5" key="1">
    <citation type="journal article" date="2020" name="Fungal Divers.">
        <title>Resolving the Mortierellaceae phylogeny through synthesis of multi-gene phylogenetics and phylogenomics.</title>
        <authorList>
            <person name="Vandepol N."/>
            <person name="Liber J."/>
            <person name="Desiro A."/>
            <person name="Na H."/>
            <person name="Kennedy M."/>
            <person name="Barry K."/>
            <person name="Grigoriev I.V."/>
            <person name="Miller A.N."/>
            <person name="O'Donnell K."/>
            <person name="Stajich J.E."/>
            <person name="Bonito G."/>
        </authorList>
    </citation>
    <scope>NUCLEOTIDE SEQUENCE</scope>
    <source>
        <strain evidence="5">NVP60</strain>
    </source>
</reference>
<dbReference type="Proteomes" id="UP000823405">
    <property type="component" value="Unassembled WGS sequence"/>
</dbReference>
<evidence type="ECO:0000313" key="6">
    <source>
        <dbReference type="Proteomes" id="UP000823405"/>
    </source>
</evidence>
<sequence>MRFSIFAIVSAIFIPVIAVAAEPNTVDVVMALFQFPRFDPPSVDINVGDTVRWTNKGLFPPTVDEGASCLSLVGRQAFKSGFVLPGGIFEHKFDKAGEFSYVSMPHCFIGTMKGTVSVKENPTSTNGA</sequence>
<protein>
    <recommendedName>
        <fullName evidence="4">Blue (type 1) copper domain-containing protein</fullName>
    </recommendedName>
</protein>
<proteinExistence type="predicted"/>
<feature type="domain" description="Blue (type 1) copper" evidence="4">
    <location>
        <begin position="37"/>
        <end position="119"/>
    </location>
</feature>
<gene>
    <name evidence="5" type="ORF">BGZ97_002182</name>
</gene>
<dbReference type="InterPro" id="IPR008972">
    <property type="entry name" value="Cupredoxin"/>
</dbReference>
<dbReference type="GO" id="GO:0005507">
    <property type="term" value="F:copper ion binding"/>
    <property type="evidence" value="ECO:0007669"/>
    <property type="project" value="InterPro"/>
</dbReference>
<dbReference type="AlphaFoldDB" id="A0A9P6QV41"/>
<evidence type="ECO:0000313" key="5">
    <source>
        <dbReference type="EMBL" id="KAG0302774.1"/>
    </source>
</evidence>
<evidence type="ECO:0000256" key="2">
    <source>
        <dbReference type="ARBA" id="ARBA00023008"/>
    </source>
</evidence>
<dbReference type="PANTHER" id="PTHR36507">
    <property type="entry name" value="BLL1555 PROTEIN"/>
    <property type="match status" value="1"/>
</dbReference>
<dbReference type="GO" id="GO:0009055">
    <property type="term" value="F:electron transfer activity"/>
    <property type="evidence" value="ECO:0007669"/>
    <property type="project" value="InterPro"/>
</dbReference>
<keyword evidence="2" id="KW-0186">Copper</keyword>
<evidence type="ECO:0000259" key="4">
    <source>
        <dbReference type="Pfam" id="PF00127"/>
    </source>
</evidence>
<keyword evidence="6" id="KW-1185">Reference proteome</keyword>
<dbReference type="InterPro" id="IPR052721">
    <property type="entry name" value="ET_Amicyanin"/>
</dbReference>
<dbReference type="Gene3D" id="2.60.40.420">
    <property type="entry name" value="Cupredoxins - blue copper proteins"/>
    <property type="match status" value="1"/>
</dbReference>
<dbReference type="Pfam" id="PF00127">
    <property type="entry name" value="Copper-bind"/>
    <property type="match status" value="1"/>
</dbReference>
<keyword evidence="3" id="KW-0732">Signal</keyword>
<dbReference type="SUPFAM" id="SSF49503">
    <property type="entry name" value="Cupredoxins"/>
    <property type="match status" value="1"/>
</dbReference>
<name>A0A9P6QV41_9FUNG</name>
<comment type="caution">
    <text evidence="5">The sequence shown here is derived from an EMBL/GenBank/DDBJ whole genome shotgun (WGS) entry which is preliminary data.</text>
</comment>